<dbReference type="Proteomes" id="UP000507140">
    <property type="component" value="Unassembled WGS sequence"/>
</dbReference>
<dbReference type="RefSeq" id="WP_415803818.1">
    <property type="nucleotide sequence ID" value="NZ_CADIKR010000009.1"/>
</dbReference>
<reference evidence="1 2" key="1">
    <citation type="submission" date="2020-04" db="EMBL/GenBank/DDBJ databases">
        <authorList>
            <person name="De Canck E."/>
        </authorList>
    </citation>
    <scope>NUCLEOTIDE SEQUENCE [LARGE SCALE GENOMIC DNA]</scope>
    <source>
        <strain evidence="1 2">LMG 3415</strain>
    </source>
</reference>
<sequence>MKNKPSSEGGSGHGPATARAAVWCAVLSAMMAGPVPAQVTPQDVMQTFALRVAPALAVPADEQLRYASLALGMLKEAGLGLLGPQYALVVDRNPKVQAVFLFWLPAIGMPVHVGAAPVSTGRIGQFDHFETPTGVYPHTLANPDFRAQGTKNANGILGYGAKGMRVYDFGWQQALRGWGNGGVSTMRLQMHATDPVLLESKLGTPQSKGCIRIPATLNRLLDSYGLLDADYELAADLVAPPWVLQPGRTPADGAGRYLIIVDTERESRPDWAVPARAAAH</sequence>
<dbReference type="InterPro" id="IPR005490">
    <property type="entry name" value="LD_TPept_cat_dom"/>
</dbReference>
<evidence type="ECO:0008006" key="3">
    <source>
        <dbReference type="Google" id="ProtNLM"/>
    </source>
</evidence>
<proteinExistence type="predicted"/>
<name>A0ABM8LLH7_9BURK</name>
<organism evidence="1 2">
    <name type="scientific">Achromobacter mucicolens</name>
    <dbReference type="NCBI Taxonomy" id="1389922"/>
    <lineage>
        <taxon>Bacteria</taxon>
        <taxon>Pseudomonadati</taxon>
        <taxon>Pseudomonadota</taxon>
        <taxon>Betaproteobacteria</taxon>
        <taxon>Burkholderiales</taxon>
        <taxon>Alcaligenaceae</taxon>
        <taxon>Achromobacter</taxon>
    </lineage>
</organism>
<gene>
    <name evidence="1" type="ORF">LMG3415_05533</name>
</gene>
<comment type="caution">
    <text evidence="1">The sequence shown here is derived from an EMBL/GenBank/DDBJ whole genome shotgun (WGS) entry which is preliminary data.</text>
</comment>
<evidence type="ECO:0000313" key="1">
    <source>
        <dbReference type="EMBL" id="CAB3920738.1"/>
    </source>
</evidence>
<evidence type="ECO:0000313" key="2">
    <source>
        <dbReference type="Proteomes" id="UP000507140"/>
    </source>
</evidence>
<protein>
    <recommendedName>
        <fullName evidence="3">YkuD domain-containing protein</fullName>
    </recommendedName>
</protein>
<dbReference type="EMBL" id="CADIKR010000009">
    <property type="protein sequence ID" value="CAB3920738.1"/>
    <property type="molecule type" value="Genomic_DNA"/>
</dbReference>
<dbReference type="CDD" id="cd16913">
    <property type="entry name" value="YkuD_like"/>
    <property type="match status" value="1"/>
</dbReference>
<accession>A0ABM8LLH7</accession>
<keyword evidence="2" id="KW-1185">Reference proteome</keyword>